<dbReference type="AlphaFoldDB" id="A0A076LRB1"/>
<keyword evidence="1" id="KW-0812">Transmembrane</keyword>
<keyword evidence="1" id="KW-1133">Transmembrane helix</keyword>
<organism evidence="2 3">
    <name type="scientific">Edwardsiella anguillarum ET080813</name>
    <dbReference type="NCBI Taxonomy" id="667120"/>
    <lineage>
        <taxon>Bacteria</taxon>
        <taxon>Pseudomonadati</taxon>
        <taxon>Pseudomonadota</taxon>
        <taxon>Gammaproteobacteria</taxon>
        <taxon>Enterobacterales</taxon>
        <taxon>Hafniaceae</taxon>
        <taxon>Edwardsiella</taxon>
    </lineage>
</organism>
<dbReference type="EMBL" id="CP006664">
    <property type="protein sequence ID" value="AIJ09222.1"/>
    <property type="molecule type" value="Genomic_DNA"/>
</dbReference>
<evidence type="ECO:0000256" key="1">
    <source>
        <dbReference type="SAM" id="Phobius"/>
    </source>
</evidence>
<evidence type="ECO:0000313" key="3">
    <source>
        <dbReference type="Proteomes" id="UP000028681"/>
    </source>
</evidence>
<feature type="transmembrane region" description="Helical" evidence="1">
    <location>
        <begin position="13"/>
        <end position="31"/>
    </location>
</feature>
<keyword evidence="1" id="KW-0472">Membrane</keyword>
<reference evidence="2 3" key="1">
    <citation type="journal article" date="2012" name="PLoS ONE">
        <title>Edwardsiella comparative phylogenomics reveal the new intra/inter-species taxonomic relationships, virulence evolution and niche adaptation mechanisms.</title>
        <authorList>
            <person name="Yang M."/>
            <person name="Lv Y."/>
            <person name="Xiao J."/>
            <person name="Wu H."/>
            <person name="Zheng H."/>
            <person name="Liu Q."/>
            <person name="Zhang Y."/>
            <person name="Wang Q."/>
        </authorList>
    </citation>
    <scope>NUCLEOTIDE SEQUENCE [LARGE SCALE GENOMIC DNA]</scope>
    <source>
        <strain evidence="3">080813</strain>
    </source>
</reference>
<dbReference type="HOGENOM" id="CLU_3308819_0_0_6"/>
<proteinExistence type="predicted"/>
<dbReference type="Proteomes" id="UP000028681">
    <property type="component" value="Chromosome"/>
</dbReference>
<evidence type="ECO:0000313" key="2">
    <source>
        <dbReference type="EMBL" id="AIJ09222.1"/>
    </source>
</evidence>
<sequence>MASDVTSLSPIDILFIYPIILFISLFFYGLLNVKSLTFS</sequence>
<name>A0A076LRB1_9GAMM</name>
<gene>
    <name evidence="2" type="ORF">ETEE_2789</name>
</gene>
<dbReference type="KEGG" id="ete:ETEE_2789"/>
<protein>
    <submittedName>
        <fullName evidence="2">Uncharacterized protein</fullName>
    </submittedName>
</protein>
<accession>A0A076LRB1</accession>